<sequence>MDENNCNSTPQEPGGNFKEAVCIDAMRIYDSCSDKDCLEDLRVYFTPDKHDLIEQATNVRIRNVEVITVYLDLEPVPFNKGFYSIDMTFFFNVCLDVYSLPSGGPVIVSGVSVFNKKVILFGSEGNVKMFSSDLNCDEVDAQLTSGRVLPKATVQVAEPIGLSARICDRPMGCCDACCRIPDSICQRFGGQFETNTCRNVYVTIGVFTIVQIVRNVQMLIPAYDFCIPEKECVTTSDNPCDMFRRIEFPTDEFFPPKVGETGCGCDCRNRKPSCSD</sequence>
<dbReference type="EMBL" id="JAKNHQ010000005">
    <property type="protein sequence ID" value="MCG4610418.1"/>
    <property type="molecule type" value="Genomic_DNA"/>
</dbReference>
<protein>
    <submittedName>
        <fullName evidence="1">Uncharacterized protein</fullName>
    </submittedName>
</protein>
<name>A0ABS9MHX9_9FIRM</name>
<organism evidence="1 2">
    <name type="scientific">Anaeromassilibacillus senegalensis</name>
    <dbReference type="NCBI Taxonomy" id="1673717"/>
    <lineage>
        <taxon>Bacteria</taxon>
        <taxon>Bacillati</taxon>
        <taxon>Bacillota</taxon>
        <taxon>Clostridia</taxon>
        <taxon>Eubacteriales</taxon>
        <taxon>Acutalibacteraceae</taxon>
        <taxon>Anaeromassilibacillus</taxon>
    </lineage>
</organism>
<proteinExistence type="predicted"/>
<evidence type="ECO:0000313" key="2">
    <source>
        <dbReference type="Proteomes" id="UP001298681"/>
    </source>
</evidence>
<dbReference type="RefSeq" id="WP_237966629.1">
    <property type="nucleotide sequence ID" value="NZ_JAKNHQ010000005.1"/>
</dbReference>
<gene>
    <name evidence="1" type="ORF">L0P57_05670</name>
</gene>
<reference evidence="1 2" key="1">
    <citation type="submission" date="2022-01" db="EMBL/GenBank/DDBJ databases">
        <title>Collection of gut derived symbiotic bacterial strains cultured from healthy donors.</title>
        <authorList>
            <person name="Lin H."/>
            <person name="Kohout C."/>
            <person name="Waligurski E."/>
            <person name="Pamer E.G."/>
        </authorList>
    </citation>
    <scope>NUCLEOTIDE SEQUENCE [LARGE SCALE GENOMIC DNA]</scope>
    <source>
        <strain evidence="1 2">DFI.7.58</strain>
    </source>
</reference>
<evidence type="ECO:0000313" key="1">
    <source>
        <dbReference type="EMBL" id="MCG4610418.1"/>
    </source>
</evidence>
<dbReference type="Proteomes" id="UP001298681">
    <property type="component" value="Unassembled WGS sequence"/>
</dbReference>
<comment type="caution">
    <text evidence="1">The sequence shown here is derived from an EMBL/GenBank/DDBJ whole genome shotgun (WGS) entry which is preliminary data.</text>
</comment>
<accession>A0ABS9MHX9</accession>
<keyword evidence="2" id="KW-1185">Reference proteome</keyword>